<feature type="compositionally biased region" description="Acidic residues" evidence="1">
    <location>
        <begin position="60"/>
        <end position="69"/>
    </location>
</feature>
<dbReference type="AlphaFoldDB" id="A0A7J7KDD3"/>
<accession>A0A7J7KDD3</accession>
<keyword evidence="3" id="KW-1185">Reference proteome</keyword>
<organism evidence="2 3">
    <name type="scientific">Bugula neritina</name>
    <name type="common">Brown bryozoan</name>
    <name type="synonym">Sertularia neritina</name>
    <dbReference type="NCBI Taxonomy" id="10212"/>
    <lineage>
        <taxon>Eukaryota</taxon>
        <taxon>Metazoa</taxon>
        <taxon>Spiralia</taxon>
        <taxon>Lophotrochozoa</taxon>
        <taxon>Bryozoa</taxon>
        <taxon>Gymnolaemata</taxon>
        <taxon>Cheilostomatida</taxon>
        <taxon>Flustrina</taxon>
        <taxon>Buguloidea</taxon>
        <taxon>Bugulidae</taxon>
        <taxon>Bugula</taxon>
    </lineage>
</organism>
<reference evidence="2" key="1">
    <citation type="submission" date="2020-06" db="EMBL/GenBank/DDBJ databases">
        <title>Draft genome of Bugula neritina, a colonial animal packing powerful symbionts and potential medicines.</title>
        <authorList>
            <person name="Rayko M."/>
        </authorList>
    </citation>
    <scope>NUCLEOTIDE SEQUENCE [LARGE SCALE GENOMIC DNA]</scope>
    <source>
        <strain evidence="2">Kwan_BN1</strain>
    </source>
</reference>
<gene>
    <name evidence="2" type="ORF">EB796_005015</name>
</gene>
<protein>
    <submittedName>
        <fullName evidence="2">Uncharacterized protein</fullName>
    </submittedName>
</protein>
<feature type="region of interest" description="Disordered" evidence="1">
    <location>
        <begin position="48"/>
        <end position="78"/>
    </location>
</feature>
<sequence length="111" mass="12298">MDLERRMAETLGYHTLDEKSVTHDTLTSETGALTDNIDGLTSFIDALPNNTEAPINNTEVETETSNEEGDSSRNTSETESCISQLKVWKSLLNLNFTKVQTLLYSAPTTIQ</sequence>
<comment type="caution">
    <text evidence="2">The sequence shown here is derived from an EMBL/GenBank/DDBJ whole genome shotgun (WGS) entry which is preliminary data.</text>
</comment>
<evidence type="ECO:0000256" key="1">
    <source>
        <dbReference type="SAM" id="MobiDB-lite"/>
    </source>
</evidence>
<proteinExistence type="predicted"/>
<evidence type="ECO:0000313" key="3">
    <source>
        <dbReference type="Proteomes" id="UP000593567"/>
    </source>
</evidence>
<dbReference type="Proteomes" id="UP000593567">
    <property type="component" value="Unassembled WGS sequence"/>
</dbReference>
<dbReference type="EMBL" id="VXIV02000690">
    <property type="protein sequence ID" value="KAF6036670.1"/>
    <property type="molecule type" value="Genomic_DNA"/>
</dbReference>
<name>A0A7J7KDD3_BUGNE</name>
<evidence type="ECO:0000313" key="2">
    <source>
        <dbReference type="EMBL" id="KAF6036670.1"/>
    </source>
</evidence>